<evidence type="ECO:0000313" key="2">
    <source>
        <dbReference type="EMBL" id="CAJ1970142.1"/>
    </source>
</evidence>
<feature type="compositionally biased region" description="Polar residues" evidence="1">
    <location>
        <begin position="106"/>
        <end position="130"/>
    </location>
</feature>
<dbReference type="Proteomes" id="UP001295423">
    <property type="component" value="Unassembled WGS sequence"/>
</dbReference>
<evidence type="ECO:0000256" key="1">
    <source>
        <dbReference type="SAM" id="MobiDB-lite"/>
    </source>
</evidence>
<organism evidence="2 3">
    <name type="scientific">Cylindrotheca closterium</name>
    <dbReference type="NCBI Taxonomy" id="2856"/>
    <lineage>
        <taxon>Eukaryota</taxon>
        <taxon>Sar</taxon>
        <taxon>Stramenopiles</taxon>
        <taxon>Ochrophyta</taxon>
        <taxon>Bacillariophyta</taxon>
        <taxon>Bacillariophyceae</taxon>
        <taxon>Bacillariophycidae</taxon>
        <taxon>Bacillariales</taxon>
        <taxon>Bacillariaceae</taxon>
        <taxon>Cylindrotheca</taxon>
    </lineage>
</organism>
<protein>
    <submittedName>
        <fullName evidence="2">Uncharacterized protein</fullName>
    </submittedName>
</protein>
<comment type="caution">
    <text evidence="2">The sequence shown here is derived from an EMBL/GenBank/DDBJ whole genome shotgun (WGS) entry which is preliminary data.</text>
</comment>
<accession>A0AAD2GEX3</accession>
<dbReference type="EMBL" id="CAKOGP040002469">
    <property type="protein sequence ID" value="CAJ1970142.1"/>
    <property type="molecule type" value="Genomic_DNA"/>
</dbReference>
<keyword evidence="3" id="KW-1185">Reference proteome</keyword>
<reference evidence="2" key="1">
    <citation type="submission" date="2023-08" db="EMBL/GenBank/DDBJ databases">
        <authorList>
            <person name="Audoor S."/>
            <person name="Bilcke G."/>
        </authorList>
    </citation>
    <scope>NUCLEOTIDE SEQUENCE</scope>
</reference>
<dbReference type="AlphaFoldDB" id="A0AAD2GEX3"/>
<proteinExistence type="predicted"/>
<feature type="region of interest" description="Disordered" evidence="1">
    <location>
        <begin position="280"/>
        <end position="311"/>
    </location>
</feature>
<gene>
    <name evidence="2" type="ORF">CYCCA115_LOCUS24165</name>
</gene>
<feature type="region of interest" description="Disordered" evidence="1">
    <location>
        <begin position="96"/>
        <end position="131"/>
    </location>
</feature>
<feature type="compositionally biased region" description="Basic and acidic residues" evidence="1">
    <location>
        <begin position="96"/>
        <end position="105"/>
    </location>
</feature>
<evidence type="ECO:0000313" key="3">
    <source>
        <dbReference type="Proteomes" id="UP001295423"/>
    </source>
</evidence>
<sequence>MVMDHRGRPLRPILEEAATAQENKKLQLFHEDATSHEDYVECVFRSFSLSVSKESVCDPDVLDCSNNSNDFQFQEGKPEPPRRSYDVLLFSSHEKQNSVDDEKLQEFSSDGPQNSVNVSKSPSADQQNSDNECEFRYKFSPTIDGFTFFTERGERKIDLEENLASIHLKESITVAVDESTRHCRGVCSALSGHNVISESDQTSKNTAFKNKLRISCSKQLQSITNVSRRLLSCPAAKSQARSESLPDAPPSQKMWKMCREGTSALKHHCREFERALSKTAEKTKQRIQKRKRGERSLNGFQSTPRSFESRQAAAQRLRELIQQKHSLNLSDRYSFHDEAPIGTGKMNEESIVFEPPMSWQETLELEQALYSLSMAKQRDAALASRNYVSGEATSSSTASPDQSTSTSSIEKLSVLLDQYLDQQTNNSDLPSLREKKTEGSSSDLSSIEKFGALFRDYFDKQKTSTVPGPQKNGCKIIVEDSSFHTHVKEATKSLSYSSGLTECSSEDSSIDCSAIVEHENNVTEQFGAYQADFDLDRILEVSMMNGGTV</sequence>
<name>A0AAD2GEX3_9STRA</name>